<dbReference type="Pfam" id="PF00999">
    <property type="entry name" value="Na_H_Exchanger"/>
    <property type="match status" value="1"/>
</dbReference>
<keyword evidence="5" id="KW-0406">Ion transport</keyword>
<evidence type="ECO:0000256" key="3">
    <source>
        <dbReference type="ARBA" id="ARBA00022692"/>
    </source>
</evidence>
<dbReference type="Proteomes" id="UP000288227">
    <property type="component" value="Unassembled WGS sequence"/>
</dbReference>
<evidence type="ECO:0000313" key="9">
    <source>
        <dbReference type="EMBL" id="GCC52480.1"/>
    </source>
</evidence>
<keyword evidence="10" id="KW-1185">Reference proteome</keyword>
<organism evidence="9 10">
    <name type="scientific">Chryseotalea sanaruensis</name>
    <dbReference type="NCBI Taxonomy" id="2482724"/>
    <lineage>
        <taxon>Bacteria</taxon>
        <taxon>Pseudomonadati</taxon>
        <taxon>Bacteroidota</taxon>
        <taxon>Cytophagia</taxon>
        <taxon>Cytophagales</taxon>
        <taxon>Chryseotaleaceae</taxon>
        <taxon>Chryseotalea</taxon>
    </lineage>
</organism>
<dbReference type="OrthoDB" id="9793589at2"/>
<feature type="transmembrane region" description="Helical" evidence="7">
    <location>
        <begin position="38"/>
        <end position="57"/>
    </location>
</feature>
<feature type="transmembrane region" description="Helical" evidence="7">
    <location>
        <begin position="319"/>
        <end position="342"/>
    </location>
</feature>
<evidence type="ECO:0000313" key="10">
    <source>
        <dbReference type="Proteomes" id="UP000288227"/>
    </source>
</evidence>
<feature type="transmembrane region" description="Helical" evidence="7">
    <location>
        <begin position="354"/>
        <end position="377"/>
    </location>
</feature>
<comment type="subcellular location">
    <subcellularLocation>
        <location evidence="1">Membrane</location>
        <topology evidence="1">Multi-pass membrane protein</topology>
    </subcellularLocation>
</comment>
<proteinExistence type="predicted"/>
<evidence type="ECO:0000256" key="2">
    <source>
        <dbReference type="ARBA" id="ARBA00022448"/>
    </source>
</evidence>
<dbReference type="GO" id="GO:0015297">
    <property type="term" value="F:antiporter activity"/>
    <property type="evidence" value="ECO:0007669"/>
    <property type="project" value="InterPro"/>
</dbReference>
<feature type="transmembrane region" description="Helical" evidence="7">
    <location>
        <begin position="207"/>
        <end position="228"/>
    </location>
</feature>
<protein>
    <submittedName>
        <fullName evidence="9">Cation:proton antiporter</fullName>
    </submittedName>
</protein>
<evidence type="ECO:0000256" key="5">
    <source>
        <dbReference type="ARBA" id="ARBA00023065"/>
    </source>
</evidence>
<dbReference type="AlphaFoldDB" id="A0A401UC78"/>
<keyword evidence="4 7" id="KW-1133">Transmembrane helix</keyword>
<feature type="domain" description="Cation/H+ exchanger transmembrane" evidence="8">
    <location>
        <begin position="23"/>
        <end position="403"/>
    </location>
</feature>
<dbReference type="Gene3D" id="1.20.1530.20">
    <property type="match status" value="1"/>
</dbReference>
<evidence type="ECO:0000256" key="6">
    <source>
        <dbReference type="ARBA" id="ARBA00023136"/>
    </source>
</evidence>
<keyword evidence="6 7" id="KW-0472">Membrane</keyword>
<feature type="transmembrane region" description="Helical" evidence="7">
    <location>
        <begin position="77"/>
        <end position="94"/>
    </location>
</feature>
<dbReference type="PANTHER" id="PTHR32468">
    <property type="entry name" value="CATION/H + ANTIPORTER"/>
    <property type="match status" value="1"/>
</dbReference>
<name>A0A401UC78_9BACT</name>
<evidence type="ECO:0000256" key="7">
    <source>
        <dbReference type="SAM" id="Phobius"/>
    </source>
</evidence>
<dbReference type="GO" id="GO:0016020">
    <property type="term" value="C:membrane"/>
    <property type="evidence" value="ECO:0007669"/>
    <property type="project" value="UniProtKB-SubCell"/>
</dbReference>
<feature type="transmembrane region" description="Helical" evidence="7">
    <location>
        <begin position="292"/>
        <end position="313"/>
    </location>
</feature>
<sequence length="425" mass="46149">MDKIASHQIILLLLQLGAMLLVSRFFGEIARRLKQPSVVGEIIAGILLGPSLLGLFAPDIFQWLFPQTGSSKLVLDGIVQLSVVLLLFIAGLEVDLHIVWKQGKQALLVSFFALTIPFVAGFTVTYLLPSFFGIEEKNILVFALFIATVMGMTALPVVARILMDLNLMRSKMGMLIISSAMIVDLICWMIFTIILSMIGNGHQTHTFAQTVGMTIGFAFFMLTLGRGLFNRVLPWINKNLAWPGGVLSLSLGLCFLSAALTEYIGIHAIFGAFIFGVVLGDSEHFSERAKEIVHQFVNNIFAPLFFISIGLYVNVFESFSLGIVAVIFILSFLSKTIGVTIGARLGGLSGSQSLAVGMGMNTHGTLEIILGTLALQAGIISEAIFVAILLTVLLSIIISAPLMKYALAIEQNDKGLNKIIRKLIK</sequence>
<keyword evidence="3 7" id="KW-0812">Transmembrane</keyword>
<dbReference type="InterPro" id="IPR038770">
    <property type="entry name" value="Na+/solute_symporter_sf"/>
</dbReference>
<dbReference type="GO" id="GO:1902600">
    <property type="term" value="P:proton transmembrane transport"/>
    <property type="evidence" value="ECO:0007669"/>
    <property type="project" value="InterPro"/>
</dbReference>
<feature type="transmembrane region" description="Helical" evidence="7">
    <location>
        <begin position="383"/>
        <end position="403"/>
    </location>
</feature>
<evidence type="ECO:0000256" key="4">
    <source>
        <dbReference type="ARBA" id="ARBA00022989"/>
    </source>
</evidence>
<reference evidence="9 10" key="1">
    <citation type="submission" date="2018-11" db="EMBL/GenBank/DDBJ databases">
        <title>Chryseotalea sanarue gen. nov., sp., nov., a member of the family Cytophagaceae, isolated from a brackish lake in Hamamatsu Japan.</title>
        <authorList>
            <person name="Maejima Y."/>
            <person name="Iino T."/>
            <person name="Muraguchi Y."/>
            <person name="Fukuda K."/>
            <person name="Ohkuma M."/>
            <person name="Moriuchi R."/>
            <person name="Dohra H."/>
            <person name="Kimbara K."/>
            <person name="Shintani M."/>
        </authorList>
    </citation>
    <scope>NUCLEOTIDE SEQUENCE [LARGE SCALE GENOMIC DNA]</scope>
    <source>
        <strain evidence="9 10">Ys</strain>
    </source>
</reference>
<keyword evidence="2" id="KW-0813">Transport</keyword>
<evidence type="ECO:0000256" key="1">
    <source>
        <dbReference type="ARBA" id="ARBA00004141"/>
    </source>
</evidence>
<accession>A0A401UC78</accession>
<dbReference type="RefSeq" id="WP_127123139.1">
    <property type="nucleotide sequence ID" value="NZ_BHXQ01000005.1"/>
</dbReference>
<gene>
    <name evidence="9" type="ORF">SanaruYs_27170</name>
</gene>
<feature type="transmembrane region" description="Helical" evidence="7">
    <location>
        <begin position="174"/>
        <end position="195"/>
    </location>
</feature>
<feature type="transmembrane region" description="Helical" evidence="7">
    <location>
        <begin position="106"/>
        <end position="127"/>
    </location>
</feature>
<dbReference type="InterPro" id="IPR050794">
    <property type="entry name" value="CPA2_transporter"/>
</dbReference>
<feature type="transmembrane region" description="Helical" evidence="7">
    <location>
        <begin position="139"/>
        <end position="162"/>
    </location>
</feature>
<evidence type="ECO:0000259" key="8">
    <source>
        <dbReference type="Pfam" id="PF00999"/>
    </source>
</evidence>
<dbReference type="EMBL" id="BHXQ01000005">
    <property type="protein sequence ID" value="GCC52480.1"/>
    <property type="molecule type" value="Genomic_DNA"/>
</dbReference>
<dbReference type="PANTHER" id="PTHR32468:SF0">
    <property type="entry name" value="K(+)_H(+) ANTIPORTER 1"/>
    <property type="match status" value="1"/>
</dbReference>
<feature type="transmembrane region" description="Helical" evidence="7">
    <location>
        <begin position="240"/>
        <end position="258"/>
    </location>
</feature>
<feature type="transmembrane region" description="Helical" evidence="7">
    <location>
        <begin position="264"/>
        <end position="280"/>
    </location>
</feature>
<comment type="caution">
    <text evidence="9">The sequence shown here is derived from an EMBL/GenBank/DDBJ whole genome shotgun (WGS) entry which is preliminary data.</text>
</comment>
<feature type="transmembrane region" description="Helical" evidence="7">
    <location>
        <begin position="6"/>
        <end position="26"/>
    </location>
</feature>
<dbReference type="InterPro" id="IPR006153">
    <property type="entry name" value="Cation/H_exchanger_TM"/>
</dbReference>